<reference evidence="2 3" key="1">
    <citation type="journal article" date="2019" name="Nat. Commun.">
        <title>A new type of DNA phosphorothioation-based antiviral system in archaea.</title>
        <authorList>
            <person name="Xiong L."/>
            <person name="Liu S."/>
            <person name="Chen S."/>
            <person name="Xiao Y."/>
            <person name="Zhu B."/>
            <person name="Gao Y."/>
            <person name="Zhang Y."/>
            <person name="Chen B."/>
            <person name="Luo J."/>
            <person name="Deng Z."/>
            <person name="Chen X."/>
            <person name="Wang L."/>
            <person name="Chen S."/>
        </authorList>
    </citation>
    <scope>NUCLEOTIDE SEQUENCE [LARGE SCALE GENOMIC DNA]</scope>
    <source>
        <strain evidence="2 3">CBA1105</strain>
    </source>
</reference>
<evidence type="ECO:0000256" key="1">
    <source>
        <dbReference type="SAM" id="Phobius"/>
    </source>
</evidence>
<dbReference type="Proteomes" id="UP000296706">
    <property type="component" value="Chromosome"/>
</dbReference>
<dbReference type="RefSeq" id="WP_049995096.1">
    <property type="nucleotide sequence ID" value="NZ_CP031310.1"/>
</dbReference>
<sequence length="81" mass="9005">MEDWVETLLRLSSHTYLLAAVVGLGVTLLWARPGSETLRLGPLALDLYYITLGTFGLLFVLSLTHDHDPEVYARGSDEESE</sequence>
<keyword evidence="1" id="KW-0472">Membrane</keyword>
<dbReference type="STRING" id="1457250.GCA_000755225_01188"/>
<keyword evidence="1" id="KW-1133">Transmembrane helix</keyword>
<proteinExistence type="predicted"/>
<feature type="transmembrane region" description="Helical" evidence="1">
    <location>
        <begin position="43"/>
        <end position="63"/>
    </location>
</feature>
<dbReference type="EMBL" id="CP031310">
    <property type="protein sequence ID" value="QCC51296.1"/>
    <property type="molecule type" value="Genomic_DNA"/>
</dbReference>
<evidence type="ECO:0000313" key="3">
    <source>
        <dbReference type="Proteomes" id="UP000296706"/>
    </source>
</evidence>
<keyword evidence="1" id="KW-0812">Transmembrane</keyword>
<accession>A0A4D6HDJ5</accession>
<evidence type="ECO:0000313" key="2">
    <source>
        <dbReference type="EMBL" id="QCC51296.1"/>
    </source>
</evidence>
<dbReference type="KEGG" id="hsn:DV733_08570"/>
<gene>
    <name evidence="2" type="ORF">DV733_08570</name>
</gene>
<organism evidence="2 3">
    <name type="scientific">Halapricum salinum</name>
    <dbReference type="NCBI Taxonomy" id="1457250"/>
    <lineage>
        <taxon>Archaea</taxon>
        <taxon>Methanobacteriati</taxon>
        <taxon>Methanobacteriota</taxon>
        <taxon>Stenosarchaea group</taxon>
        <taxon>Halobacteria</taxon>
        <taxon>Halobacteriales</taxon>
        <taxon>Haloarculaceae</taxon>
        <taxon>Halapricum</taxon>
    </lineage>
</organism>
<name>A0A4D6HDJ5_9EURY</name>
<dbReference type="AlphaFoldDB" id="A0A4D6HDJ5"/>
<dbReference type="GeneID" id="39847911"/>
<protein>
    <submittedName>
        <fullName evidence="2">Uncharacterized protein</fullName>
    </submittedName>
</protein>
<keyword evidence="3" id="KW-1185">Reference proteome</keyword>
<dbReference type="OrthoDB" id="275269at2157"/>
<feature type="transmembrane region" description="Helical" evidence="1">
    <location>
        <begin position="13"/>
        <end position="31"/>
    </location>
</feature>